<dbReference type="Proteomes" id="UP000035366">
    <property type="component" value="Chromosome"/>
</dbReference>
<sequence length="59" mass="6502">MFVEYVVVDGEDAQALTQRQDAAIREVLKWFYACHSAPAEGGQTETASPTPSRAERDTT</sequence>
<dbReference type="EMBL" id="CP011497">
    <property type="protein sequence ID" value="AKJ10215.1"/>
    <property type="molecule type" value="Genomic_DNA"/>
</dbReference>
<accession>A0ABM5TGY4</accession>
<protein>
    <submittedName>
        <fullName evidence="2">Uncharacterized protein</fullName>
    </submittedName>
</protein>
<name>A0ABM5TGY4_9ACTN</name>
<feature type="region of interest" description="Disordered" evidence="1">
    <location>
        <begin position="39"/>
        <end position="59"/>
    </location>
</feature>
<evidence type="ECO:0000313" key="2">
    <source>
        <dbReference type="EMBL" id="AKJ10215.1"/>
    </source>
</evidence>
<evidence type="ECO:0000313" key="3">
    <source>
        <dbReference type="Proteomes" id="UP000035366"/>
    </source>
</evidence>
<gene>
    <name evidence="2" type="ORF">ABB07_09345</name>
</gene>
<organism evidence="2 3">
    <name type="scientific">Streptomyces incarnatus</name>
    <dbReference type="NCBI Taxonomy" id="665007"/>
    <lineage>
        <taxon>Bacteria</taxon>
        <taxon>Bacillati</taxon>
        <taxon>Actinomycetota</taxon>
        <taxon>Actinomycetes</taxon>
        <taxon>Kitasatosporales</taxon>
        <taxon>Streptomycetaceae</taxon>
        <taxon>Streptomyces</taxon>
    </lineage>
</organism>
<reference evidence="2 3" key="1">
    <citation type="journal article" date="2015" name="ISME J.">
        <title>Draft Genome Sequence of Streptomyces incarnatus NRRL8089, which Produces the Nucleoside Antibiotic Sinefungin.</title>
        <authorList>
            <person name="Oshima K."/>
            <person name="Hattori M."/>
            <person name="Shimizu H."/>
            <person name="Fukuda K."/>
            <person name="Nemoto M."/>
            <person name="Inagaki K."/>
            <person name="Tamura T."/>
        </authorList>
    </citation>
    <scope>NUCLEOTIDE SEQUENCE [LARGE SCALE GENOMIC DNA]</scope>
    <source>
        <strain evidence="2 3">NRRL 8089</strain>
    </source>
</reference>
<keyword evidence="3" id="KW-1185">Reference proteome</keyword>
<proteinExistence type="predicted"/>
<evidence type="ECO:0000256" key="1">
    <source>
        <dbReference type="SAM" id="MobiDB-lite"/>
    </source>
</evidence>